<dbReference type="Proteomes" id="UP000251889">
    <property type="component" value="Unassembled WGS sequence"/>
</dbReference>
<name>A0A364XXB0_9BACT</name>
<sequence>MMKTIELSEKSSWVLNVITDLGPCSAEQVMAKCVEIEQAELMYLLHDLSVHGLLVRPEIDEKILYEVKGVSTREHALAS</sequence>
<dbReference type="EMBL" id="QMFY01000021">
    <property type="protein sequence ID" value="RAV98170.1"/>
    <property type="molecule type" value="Genomic_DNA"/>
</dbReference>
<protein>
    <recommendedName>
        <fullName evidence="3">DprA winged helix domain-containing protein</fullName>
    </recommendedName>
</protein>
<dbReference type="AlphaFoldDB" id="A0A364XXB0"/>
<keyword evidence="2" id="KW-1185">Reference proteome</keyword>
<organism evidence="1 2">
    <name type="scientific">Pseudochryseolinea flava</name>
    <dbReference type="NCBI Taxonomy" id="2059302"/>
    <lineage>
        <taxon>Bacteria</taxon>
        <taxon>Pseudomonadati</taxon>
        <taxon>Bacteroidota</taxon>
        <taxon>Cytophagia</taxon>
        <taxon>Cytophagales</taxon>
        <taxon>Fulvivirgaceae</taxon>
        <taxon>Pseudochryseolinea</taxon>
    </lineage>
</organism>
<evidence type="ECO:0000313" key="2">
    <source>
        <dbReference type="Proteomes" id="UP000251889"/>
    </source>
</evidence>
<accession>A0A364XXB0</accession>
<evidence type="ECO:0000313" key="1">
    <source>
        <dbReference type="EMBL" id="RAV98170.1"/>
    </source>
</evidence>
<proteinExistence type="predicted"/>
<dbReference type="RefSeq" id="WP_112749716.1">
    <property type="nucleotide sequence ID" value="NZ_QMFY01000021.1"/>
</dbReference>
<reference evidence="1 2" key="1">
    <citation type="submission" date="2018-06" db="EMBL/GenBank/DDBJ databases">
        <title>Chryseolinea flavus sp. nov., a member of the phylum Bacteroidetes isolated from soil.</title>
        <authorList>
            <person name="Li Y."/>
            <person name="Wang J."/>
        </authorList>
    </citation>
    <scope>NUCLEOTIDE SEQUENCE [LARGE SCALE GENOMIC DNA]</scope>
    <source>
        <strain evidence="1 2">SDU1-6</strain>
    </source>
</reference>
<gene>
    <name evidence="1" type="ORF">DQQ10_25220</name>
</gene>
<comment type="caution">
    <text evidence="1">The sequence shown here is derived from an EMBL/GenBank/DDBJ whole genome shotgun (WGS) entry which is preliminary data.</text>
</comment>
<evidence type="ECO:0008006" key="3">
    <source>
        <dbReference type="Google" id="ProtNLM"/>
    </source>
</evidence>